<comment type="function">
    <text evidence="5">Involved in formation and maintenance of cell shape.</text>
</comment>
<protein>
    <recommendedName>
        <fullName evidence="2 5">Cell shape-determining protein MreC</fullName>
    </recommendedName>
    <alternativeName>
        <fullName evidence="4 5">Cell shape protein MreC</fullName>
    </alternativeName>
</protein>
<dbReference type="EMBL" id="AKKV01000026">
    <property type="protein sequence ID" value="EIT85341.1"/>
    <property type="molecule type" value="Genomic_DNA"/>
</dbReference>
<dbReference type="eggNOG" id="COG1792">
    <property type="taxonomic scope" value="Bacteria"/>
</dbReference>
<dbReference type="Gene3D" id="2.40.10.350">
    <property type="entry name" value="Rod shape-determining protein MreC, domain 2"/>
    <property type="match status" value="1"/>
</dbReference>
<feature type="coiled-coil region" evidence="6">
    <location>
        <begin position="57"/>
        <end position="84"/>
    </location>
</feature>
<evidence type="ECO:0000256" key="3">
    <source>
        <dbReference type="ARBA" id="ARBA00022960"/>
    </source>
</evidence>
<evidence type="ECO:0000256" key="1">
    <source>
        <dbReference type="ARBA" id="ARBA00009369"/>
    </source>
</evidence>
<comment type="caution">
    <text evidence="8">The sequence shown here is derived from an EMBL/GenBank/DDBJ whole genome shotgun (WGS) entry which is preliminary data.</text>
</comment>
<keyword evidence="3 5" id="KW-0133">Cell shape</keyword>
<accession>I8J0Q7</accession>
<keyword evidence="6" id="KW-0175">Coiled coil</keyword>
<dbReference type="Pfam" id="PF04085">
    <property type="entry name" value="MreC"/>
    <property type="match status" value="1"/>
</dbReference>
<evidence type="ECO:0000256" key="4">
    <source>
        <dbReference type="ARBA" id="ARBA00032089"/>
    </source>
</evidence>
<dbReference type="InterPro" id="IPR055342">
    <property type="entry name" value="MreC_beta-barrel_core"/>
</dbReference>
<proteinExistence type="inferred from homology"/>
<dbReference type="PANTHER" id="PTHR34138:SF1">
    <property type="entry name" value="CELL SHAPE-DETERMINING PROTEIN MREC"/>
    <property type="match status" value="1"/>
</dbReference>
<comment type="similarity">
    <text evidence="1 5">Belongs to the MreC family.</text>
</comment>
<evidence type="ECO:0000313" key="8">
    <source>
        <dbReference type="EMBL" id="EIT85341.1"/>
    </source>
</evidence>
<dbReference type="InterPro" id="IPR042177">
    <property type="entry name" value="Cell/Rod_1"/>
</dbReference>
<dbReference type="STRING" id="1196324.A374_11375"/>
<dbReference type="GO" id="GO:0008360">
    <property type="term" value="P:regulation of cell shape"/>
    <property type="evidence" value="ECO:0007669"/>
    <property type="project" value="UniProtKB-KW"/>
</dbReference>
<evidence type="ECO:0000313" key="9">
    <source>
        <dbReference type="Proteomes" id="UP000004080"/>
    </source>
</evidence>
<keyword evidence="9" id="KW-1185">Reference proteome</keyword>
<feature type="domain" description="Rod shape-determining protein MreC beta-barrel core" evidence="7">
    <location>
        <begin position="101"/>
        <end position="251"/>
    </location>
</feature>
<dbReference type="InterPro" id="IPR007221">
    <property type="entry name" value="MreC"/>
</dbReference>
<dbReference type="Proteomes" id="UP000004080">
    <property type="component" value="Unassembled WGS sequence"/>
</dbReference>
<gene>
    <name evidence="8" type="ORF">A374_11375</name>
</gene>
<sequence>MIGFSMKDREELTWPEQFLNDVVGTSQSLLYKPAHSVAGFFENIADMKDMYSENETLKSKLAQYATVSQDVQKLKNENDSLKNKLEKPADLTDYKVRDARIIGRSPDRWNQSVSINLGSRDGITTEMAVVSPEGLIGRIDKVSMFHSTVKLMNDNGKNNNISAIVEGKERIFGTIEGYDQKKQALVFSKLPSKTALAKGQKVITSGLGEGFPRGVLIGTVDQVVEDESDDTQIAYVKPAAGFYNLDHVMVLDRRMQPVDVNQFKAVEEVAK</sequence>
<dbReference type="GO" id="GO:0005886">
    <property type="term" value="C:plasma membrane"/>
    <property type="evidence" value="ECO:0007669"/>
    <property type="project" value="TreeGrafter"/>
</dbReference>
<dbReference type="Gene3D" id="2.40.10.340">
    <property type="entry name" value="Rod shape-determining protein MreC, domain 1"/>
    <property type="match status" value="1"/>
</dbReference>
<dbReference type="PIRSF" id="PIRSF038471">
    <property type="entry name" value="MreC"/>
    <property type="match status" value="1"/>
</dbReference>
<evidence type="ECO:0000256" key="6">
    <source>
        <dbReference type="SAM" id="Coils"/>
    </source>
</evidence>
<evidence type="ECO:0000256" key="2">
    <source>
        <dbReference type="ARBA" id="ARBA00013855"/>
    </source>
</evidence>
<dbReference type="NCBIfam" id="TIGR00219">
    <property type="entry name" value="mreC"/>
    <property type="match status" value="1"/>
</dbReference>
<dbReference type="PANTHER" id="PTHR34138">
    <property type="entry name" value="CELL SHAPE-DETERMINING PROTEIN MREC"/>
    <property type="match status" value="1"/>
</dbReference>
<name>I8J0Q7_9BACL</name>
<reference evidence="8 9" key="1">
    <citation type="journal article" date="2012" name="J. Bacteriol.">
        <title>Genome of Bacillus macauensis ZFHKF-1, a Long-Chain-Forming Bacterium.</title>
        <authorList>
            <person name="Cai L."/>
            <person name="Zhang T."/>
        </authorList>
    </citation>
    <scope>NUCLEOTIDE SEQUENCE [LARGE SCALE GENOMIC DNA]</scope>
    <source>
        <strain evidence="8 9">ZFHKF-1</strain>
    </source>
</reference>
<evidence type="ECO:0000259" key="7">
    <source>
        <dbReference type="Pfam" id="PF04085"/>
    </source>
</evidence>
<dbReference type="InterPro" id="IPR042175">
    <property type="entry name" value="Cell/Rod_MreC_2"/>
</dbReference>
<organism evidence="8 9">
    <name type="scientific">Fictibacillus macauensis ZFHKF-1</name>
    <dbReference type="NCBI Taxonomy" id="1196324"/>
    <lineage>
        <taxon>Bacteria</taxon>
        <taxon>Bacillati</taxon>
        <taxon>Bacillota</taxon>
        <taxon>Bacilli</taxon>
        <taxon>Bacillales</taxon>
        <taxon>Fictibacillaceae</taxon>
        <taxon>Fictibacillus</taxon>
    </lineage>
</organism>
<dbReference type="AlphaFoldDB" id="I8J0Q7"/>
<evidence type="ECO:0000256" key="5">
    <source>
        <dbReference type="PIRNR" id="PIRNR038471"/>
    </source>
</evidence>
<dbReference type="PATRIC" id="fig|1196324.3.peg.2335"/>